<sequence length="513" mass="57821">MLNGIGSWLVKHCDRNQEKPAIIHKDKCFTYREFNDRVNRLANALVELGVRKGDRVNALLFNTNELLEAMFACAKMGAIFVPINFRLSVDEVEYIVRDSGGAIFIYDERLRAIAEGLRERMKHIHHFIQVGDSSNQDEAHYEQLLAGANDDEPAYEVRLEDLHMMMYTSGTTGKPKGAMLTHGNTLWNAVNVINFLPMNEDDITFTVAPLFHIGGMNVFTTPTLYKGGTVVLEDQFAPQATLETIQKESVTTLFLVPAMWLAMTQFPKFDDYDLSTLRFNISGGAPCPITVIEFFQKRNIPFYEGFGLTETAPFVCLLDAENSLRKNGSVGKPPIHTDVKIVDAYDNEIPVGEVGELLVKGPNIFAGYWNQPIATKEAIKDGWFYTGDLAKQDDEGFMYIVDRKKDMIITGGENVYPVEVEQVLFRHPNIKEVAVVGYPDEKWGESVKAHIALKDSDEPMSLEDIQKFCDGKLARFKIPKQIEIMESLPRNTTGKVLKTELRKQHKKGATSHV</sequence>
<proteinExistence type="inferred from homology"/>
<dbReference type="RefSeq" id="WP_108022491.1">
    <property type="nucleotide sequence ID" value="NZ_QBKR01000006.1"/>
</dbReference>
<evidence type="ECO:0000256" key="1">
    <source>
        <dbReference type="ARBA" id="ARBA00006432"/>
    </source>
</evidence>
<evidence type="ECO:0000313" key="6">
    <source>
        <dbReference type="Proteomes" id="UP000244240"/>
    </source>
</evidence>
<gene>
    <name evidence="5" type="ORF">C8P63_106121</name>
</gene>
<dbReference type="GO" id="GO:0031956">
    <property type="term" value="F:medium-chain fatty acid-CoA ligase activity"/>
    <property type="evidence" value="ECO:0007669"/>
    <property type="project" value="TreeGrafter"/>
</dbReference>
<dbReference type="InterPro" id="IPR045851">
    <property type="entry name" value="AMP-bd_C_sf"/>
</dbReference>
<dbReference type="InterPro" id="IPR042099">
    <property type="entry name" value="ANL_N_sf"/>
</dbReference>
<dbReference type="EMBL" id="QBKR01000006">
    <property type="protein sequence ID" value="PTX61869.1"/>
    <property type="molecule type" value="Genomic_DNA"/>
</dbReference>
<dbReference type="Pfam" id="PF00501">
    <property type="entry name" value="AMP-binding"/>
    <property type="match status" value="1"/>
</dbReference>
<evidence type="ECO:0000256" key="2">
    <source>
        <dbReference type="ARBA" id="ARBA00022598"/>
    </source>
</evidence>
<dbReference type="Gene3D" id="3.40.50.12780">
    <property type="entry name" value="N-terminal domain of ligase-like"/>
    <property type="match status" value="1"/>
</dbReference>
<dbReference type="CDD" id="cd17631">
    <property type="entry name" value="FACL_FadD13-like"/>
    <property type="match status" value="1"/>
</dbReference>
<keyword evidence="6" id="KW-1185">Reference proteome</keyword>
<dbReference type="PANTHER" id="PTHR43201">
    <property type="entry name" value="ACYL-COA SYNTHETASE"/>
    <property type="match status" value="1"/>
</dbReference>
<dbReference type="Gene3D" id="3.30.300.30">
    <property type="match status" value="1"/>
</dbReference>
<dbReference type="NCBIfam" id="NF004837">
    <property type="entry name" value="PRK06187.1"/>
    <property type="match status" value="1"/>
</dbReference>
<feature type="domain" description="AMP-binding enzyme C-terminal" evidence="4">
    <location>
        <begin position="419"/>
        <end position="495"/>
    </location>
</feature>
<dbReference type="SUPFAM" id="SSF56801">
    <property type="entry name" value="Acetyl-CoA synthetase-like"/>
    <property type="match status" value="1"/>
</dbReference>
<comment type="caution">
    <text evidence="5">The sequence shown here is derived from an EMBL/GenBank/DDBJ whole genome shotgun (WGS) entry which is preliminary data.</text>
</comment>
<evidence type="ECO:0000259" key="3">
    <source>
        <dbReference type="Pfam" id="PF00501"/>
    </source>
</evidence>
<dbReference type="Proteomes" id="UP000244240">
    <property type="component" value="Unassembled WGS sequence"/>
</dbReference>
<protein>
    <submittedName>
        <fullName evidence="5">Fatty-acyl-CoA synthase</fullName>
    </submittedName>
</protein>
<dbReference type="InterPro" id="IPR000873">
    <property type="entry name" value="AMP-dep_synth/lig_dom"/>
</dbReference>
<evidence type="ECO:0000313" key="5">
    <source>
        <dbReference type="EMBL" id="PTX61869.1"/>
    </source>
</evidence>
<dbReference type="GO" id="GO:0006631">
    <property type="term" value="P:fatty acid metabolic process"/>
    <property type="evidence" value="ECO:0007669"/>
    <property type="project" value="TreeGrafter"/>
</dbReference>
<dbReference type="PROSITE" id="PS00455">
    <property type="entry name" value="AMP_BINDING"/>
    <property type="match status" value="1"/>
</dbReference>
<dbReference type="InterPro" id="IPR020845">
    <property type="entry name" value="AMP-binding_CS"/>
</dbReference>
<comment type="similarity">
    <text evidence="1">Belongs to the ATP-dependent AMP-binding enzyme family.</text>
</comment>
<dbReference type="FunFam" id="3.30.300.30:FF:000008">
    <property type="entry name" value="2,3-dihydroxybenzoate-AMP ligase"/>
    <property type="match status" value="1"/>
</dbReference>
<reference evidence="5 6" key="1">
    <citation type="submission" date="2018-04" db="EMBL/GenBank/DDBJ databases">
        <title>Genomic Encyclopedia of Archaeal and Bacterial Type Strains, Phase II (KMG-II): from individual species to whole genera.</title>
        <authorList>
            <person name="Goeker M."/>
        </authorList>
    </citation>
    <scope>NUCLEOTIDE SEQUENCE [LARGE SCALE GENOMIC DNA]</scope>
    <source>
        <strain evidence="5 6">DSM 45787</strain>
    </source>
</reference>
<organism evidence="5 6">
    <name type="scientific">Melghirimyces profundicolus</name>
    <dbReference type="NCBI Taxonomy" id="1242148"/>
    <lineage>
        <taxon>Bacteria</taxon>
        <taxon>Bacillati</taxon>
        <taxon>Bacillota</taxon>
        <taxon>Bacilli</taxon>
        <taxon>Bacillales</taxon>
        <taxon>Thermoactinomycetaceae</taxon>
        <taxon>Melghirimyces</taxon>
    </lineage>
</organism>
<dbReference type="OrthoDB" id="9757771at2"/>
<dbReference type="AlphaFoldDB" id="A0A2T6C0N1"/>
<dbReference type="PANTHER" id="PTHR43201:SF5">
    <property type="entry name" value="MEDIUM-CHAIN ACYL-COA LIGASE ACSF2, MITOCHONDRIAL"/>
    <property type="match status" value="1"/>
</dbReference>
<name>A0A2T6C0N1_9BACL</name>
<dbReference type="Pfam" id="PF13193">
    <property type="entry name" value="AMP-binding_C"/>
    <property type="match status" value="1"/>
</dbReference>
<accession>A0A2T6C0N1</accession>
<feature type="domain" description="AMP-dependent synthetase/ligase" evidence="3">
    <location>
        <begin position="11"/>
        <end position="369"/>
    </location>
</feature>
<dbReference type="InterPro" id="IPR025110">
    <property type="entry name" value="AMP-bd_C"/>
</dbReference>
<keyword evidence="2" id="KW-0436">Ligase</keyword>
<evidence type="ECO:0000259" key="4">
    <source>
        <dbReference type="Pfam" id="PF13193"/>
    </source>
</evidence>